<dbReference type="GO" id="GO:0016832">
    <property type="term" value="F:aldehyde-lyase activity"/>
    <property type="evidence" value="ECO:0007669"/>
    <property type="project" value="TreeGrafter"/>
</dbReference>
<reference evidence="5 6" key="1">
    <citation type="submission" date="2020-06" db="EMBL/GenBank/DDBJ databases">
        <title>NJ-3-1, isolated from saline soil.</title>
        <authorList>
            <person name="Cui H.L."/>
            <person name="Shi X."/>
        </authorList>
    </citation>
    <scope>NUCLEOTIDE SEQUENCE [LARGE SCALE GENOMIC DNA]</scope>
    <source>
        <strain evidence="5 6">NJ-3-1</strain>
    </source>
</reference>
<dbReference type="PANTHER" id="PTHR30502:SF0">
    <property type="entry name" value="PHOSPHOENOLPYRUVATE CARBOXYLASE FAMILY PROTEIN"/>
    <property type="match status" value="1"/>
</dbReference>
<evidence type="ECO:0000259" key="4">
    <source>
        <dbReference type="Pfam" id="PF03328"/>
    </source>
</evidence>
<feature type="domain" description="HpcH/HpaI aldolase/citrate lyase" evidence="4">
    <location>
        <begin position="23"/>
        <end position="245"/>
    </location>
</feature>
<dbReference type="PANTHER" id="PTHR30502">
    <property type="entry name" value="2-KETO-3-DEOXY-L-RHAMNONATE ALDOLASE"/>
    <property type="match status" value="1"/>
</dbReference>
<sequence length="261" mass="27775">MNATNRLRRALERGDPVFGAGVATFSPTVIETFGDVGLDYAWLDLEHGGPSPYDSTAFEDLTRAADAAGIELLVRIPTPDPALVRKVLDAGVRTILVPRVETAEEVRRAVRASRFSYDGGVGDRGVGGASRTSRWGGEIDDHVEREDGEALVGVMIENERAVGNLESILSVPDLGFAFVGPADLSVSLGRPMEKGHPDVRDAAERTSEACLDAGVPVGCIRNDPAEARAAVEDGYRVLRVGGDLGPMRAELSRRLDGIGDL</sequence>
<dbReference type="InterPro" id="IPR040442">
    <property type="entry name" value="Pyrv_kinase-like_dom_sf"/>
</dbReference>
<dbReference type="Pfam" id="PF03328">
    <property type="entry name" value="HpcH_HpaI"/>
    <property type="match status" value="1"/>
</dbReference>
<comment type="similarity">
    <text evidence="1">Belongs to the HpcH/HpaI aldolase family.</text>
</comment>
<dbReference type="RefSeq" id="WP_179267729.1">
    <property type="nucleotide sequence ID" value="NZ_CP058579.1"/>
</dbReference>
<dbReference type="GeneID" id="56036817"/>
<dbReference type="InterPro" id="IPR015813">
    <property type="entry name" value="Pyrv/PenolPyrv_kinase-like_dom"/>
</dbReference>
<dbReference type="Proteomes" id="UP000509626">
    <property type="component" value="Chromosome"/>
</dbReference>
<dbReference type="KEGG" id="halu:HUG12_05120"/>
<proteinExistence type="inferred from homology"/>
<dbReference type="EMBL" id="CP058579">
    <property type="protein sequence ID" value="QLG61145.1"/>
    <property type="molecule type" value="Genomic_DNA"/>
</dbReference>
<dbReference type="AlphaFoldDB" id="A0A7D5QJ38"/>
<gene>
    <name evidence="5" type="ORF">HUG12_05120</name>
</gene>
<keyword evidence="3" id="KW-0456">Lyase</keyword>
<dbReference type="Gene3D" id="3.20.20.60">
    <property type="entry name" value="Phosphoenolpyruvate-binding domains"/>
    <property type="match status" value="1"/>
</dbReference>
<evidence type="ECO:0000256" key="1">
    <source>
        <dbReference type="ARBA" id="ARBA00005568"/>
    </source>
</evidence>
<protein>
    <submittedName>
        <fullName evidence="5">Aldolase</fullName>
    </submittedName>
</protein>
<organism evidence="5 6">
    <name type="scientific">Halorarum salinum</name>
    <dbReference type="NCBI Taxonomy" id="2743089"/>
    <lineage>
        <taxon>Archaea</taxon>
        <taxon>Methanobacteriati</taxon>
        <taxon>Methanobacteriota</taxon>
        <taxon>Stenosarchaea group</taxon>
        <taxon>Halobacteria</taxon>
        <taxon>Halobacteriales</taxon>
        <taxon>Haloferacaceae</taxon>
        <taxon>Halorarum</taxon>
    </lineage>
</organism>
<dbReference type="GO" id="GO:0046872">
    <property type="term" value="F:metal ion binding"/>
    <property type="evidence" value="ECO:0007669"/>
    <property type="project" value="UniProtKB-KW"/>
</dbReference>
<evidence type="ECO:0000313" key="5">
    <source>
        <dbReference type="EMBL" id="QLG61145.1"/>
    </source>
</evidence>
<evidence type="ECO:0000256" key="3">
    <source>
        <dbReference type="ARBA" id="ARBA00023239"/>
    </source>
</evidence>
<dbReference type="InterPro" id="IPR005000">
    <property type="entry name" value="Aldolase/citrate-lyase_domain"/>
</dbReference>
<name>A0A7D5QJ38_9EURY</name>
<dbReference type="InterPro" id="IPR050251">
    <property type="entry name" value="HpcH-HpaI_aldolase"/>
</dbReference>
<dbReference type="GO" id="GO:0005737">
    <property type="term" value="C:cytoplasm"/>
    <property type="evidence" value="ECO:0007669"/>
    <property type="project" value="TreeGrafter"/>
</dbReference>
<evidence type="ECO:0000256" key="2">
    <source>
        <dbReference type="ARBA" id="ARBA00022723"/>
    </source>
</evidence>
<keyword evidence="6" id="KW-1185">Reference proteome</keyword>
<keyword evidence="2" id="KW-0479">Metal-binding</keyword>
<evidence type="ECO:0000313" key="6">
    <source>
        <dbReference type="Proteomes" id="UP000509626"/>
    </source>
</evidence>
<dbReference type="SUPFAM" id="SSF51621">
    <property type="entry name" value="Phosphoenolpyruvate/pyruvate domain"/>
    <property type="match status" value="1"/>
</dbReference>
<accession>A0A7D5QJ38</accession>
<dbReference type="OrthoDB" id="142679at2157"/>